<feature type="compositionally biased region" description="Acidic residues" evidence="4">
    <location>
        <begin position="205"/>
        <end position="223"/>
    </location>
</feature>
<name>A0AAU9TSV0_EUPED</name>
<evidence type="ECO:0000256" key="4">
    <source>
        <dbReference type="SAM" id="MobiDB-lite"/>
    </source>
</evidence>
<evidence type="ECO:0000256" key="3">
    <source>
        <dbReference type="ARBA" id="ARBA00023242"/>
    </source>
</evidence>
<feature type="compositionally biased region" description="Basic and acidic residues" evidence="4">
    <location>
        <begin position="224"/>
        <end position="237"/>
    </location>
</feature>
<dbReference type="PANTHER" id="PTHR16088:SF3">
    <property type="entry name" value="GON-4-LIKE PROTEIN"/>
    <property type="match status" value="1"/>
</dbReference>
<evidence type="ECO:0000256" key="1">
    <source>
        <dbReference type="ARBA" id="ARBA00023015"/>
    </source>
</evidence>
<dbReference type="InterPro" id="IPR052435">
    <property type="entry name" value="YY1-Transcr_Regul"/>
</dbReference>
<accession>A0AAU9TSV0</accession>
<dbReference type="PANTHER" id="PTHR16088">
    <property type="entry name" value="YY1 ASSOCIATED PROTEIN-RELATED"/>
    <property type="match status" value="1"/>
</dbReference>
<comment type="caution">
    <text evidence="5">The sequence shown here is derived from an EMBL/GenBank/DDBJ whole genome shotgun (WGS) entry which is preliminary data.</text>
</comment>
<proteinExistence type="predicted"/>
<sequence length="362" mass="40454">MDKSEVKESEEMNSSEENIAKNKIESDSSTDDDAAGRNVHASAIKNNLDETSVKKILKSSVMVKSEVIESEEMNSSEEKTPKNKSKVCGRKRKRIESDSSTDGDDALPENALEVERNVHASAIKNNLDETSVKKILKKVVTNDHVLALVKLREEEEESPTEESLLPKITRAKAKELRITCLKLTPIKHIPVKTRPEVEALIAQELPDDEDDEEYEPTPDDVMSDDDHIIESCSDLKPRARTPSTPRQNKTDTSNIVKDKPSEVPQEVSSELQKKLESELEEEATIALRTRSKLSLSATPIEHIESSFDPPDYIPVPDVDDLWNDFLKECLNPASNARNEDDDEADPEYSVSADPDASKSEFS</sequence>
<feature type="compositionally biased region" description="Basic and acidic residues" evidence="4">
    <location>
        <begin position="1"/>
        <end position="10"/>
    </location>
</feature>
<feature type="region of interest" description="Disordered" evidence="4">
    <location>
        <begin position="333"/>
        <end position="362"/>
    </location>
</feature>
<keyword evidence="6" id="KW-1185">Reference proteome</keyword>
<dbReference type="GO" id="GO:0006355">
    <property type="term" value="P:regulation of DNA-templated transcription"/>
    <property type="evidence" value="ECO:0007669"/>
    <property type="project" value="TreeGrafter"/>
</dbReference>
<evidence type="ECO:0000256" key="2">
    <source>
        <dbReference type="ARBA" id="ARBA00023163"/>
    </source>
</evidence>
<reference evidence="5" key="1">
    <citation type="submission" date="2022-03" db="EMBL/GenBank/DDBJ databases">
        <authorList>
            <person name="Tunstrom K."/>
        </authorList>
    </citation>
    <scope>NUCLEOTIDE SEQUENCE</scope>
</reference>
<protein>
    <submittedName>
        <fullName evidence="5">Uncharacterized protein</fullName>
    </submittedName>
</protein>
<dbReference type="GO" id="GO:0005634">
    <property type="term" value="C:nucleus"/>
    <property type="evidence" value="ECO:0007669"/>
    <property type="project" value="TreeGrafter"/>
</dbReference>
<keyword evidence="3" id="KW-0539">Nucleus</keyword>
<dbReference type="GO" id="GO:0003712">
    <property type="term" value="F:transcription coregulator activity"/>
    <property type="evidence" value="ECO:0007669"/>
    <property type="project" value="TreeGrafter"/>
</dbReference>
<evidence type="ECO:0000313" key="5">
    <source>
        <dbReference type="EMBL" id="CAH2089774.1"/>
    </source>
</evidence>
<keyword evidence="2" id="KW-0804">Transcription</keyword>
<feature type="region of interest" description="Disordered" evidence="4">
    <location>
        <begin position="65"/>
        <end position="110"/>
    </location>
</feature>
<feature type="region of interest" description="Disordered" evidence="4">
    <location>
        <begin position="1"/>
        <end position="51"/>
    </location>
</feature>
<keyword evidence="1" id="KW-0805">Transcription regulation</keyword>
<dbReference type="Proteomes" id="UP001153954">
    <property type="component" value="Unassembled WGS sequence"/>
</dbReference>
<dbReference type="EMBL" id="CAKOGL010000008">
    <property type="protein sequence ID" value="CAH2089774.1"/>
    <property type="molecule type" value="Genomic_DNA"/>
</dbReference>
<dbReference type="AlphaFoldDB" id="A0AAU9TSV0"/>
<feature type="compositionally biased region" description="Polar residues" evidence="4">
    <location>
        <begin position="241"/>
        <end position="255"/>
    </location>
</feature>
<gene>
    <name evidence="5" type="ORF">EEDITHA_LOCUS5795</name>
</gene>
<evidence type="ECO:0000313" key="6">
    <source>
        <dbReference type="Proteomes" id="UP001153954"/>
    </source>
</evidence>
<feature type="compositionally biased region" description="Basic residues" evidence="4">
    <location>
        <begin position="82"/>
        <end position="94"/>
    </location>
</feature>
<feature type="region of interest" description="Disordered" evidence="4">
    <location>
        <begin position="203"/>
        <end position="279"/>
    </location>
</feature>
<organism evidence="5 6">
    <name type="scientific">Euphydryas editha</name>
    <name type="common">Edith's checkerspot</name>
    <dbReference type="NCBI Taxonomy" id="104508"/>
    <lineage>
        <taxon>Eukaryota</taxon>
        <taxon>Metazoa</taxon>
        <taxon>Ecdysozoa</taxon>
        <taxon>Arthropoda</taxon>
        <taxon>Hexapoda</taxon>
        <taxon>Insecta</taxon>
        <taxon>Pterygota</taxon>
        <taxon>Neoptera</taxon>
        <taxon>Endopterygota</taxon>
        <taxon>Lepidoptera</taxon>
        <taxon>Glossata</taxon>
        <taxon>Ditrysia</taxon>
        <taxon>Papilionoidea</taxon>
        <taxon>Nymphalidae</taxon>
        <taxon>Nymphalinae</taxon>
        <taxon>Euphydryas</taxon>
    </lineage>
</organism>